<dbReference type="EMBL" id="MU252056">
    <property type="protein sequence ID" value="KAG9228135.1"/>
    <property type="molecule type" value="Genomic_DNA"/>
</dbReference>
<accession>A0A9P8BZK0</accession>
<keyword evidence="3" id="KW-0805">Transcription regulation</keyword>
<sequence>MQRRSTVRSRTGCWTCRIRRVKCDETKPACKRCGIARRVCESSPPHQGDASMPKKGKRKINQVLGQHVFVLETDSSRVPVKISRPAGNLPSSCGYEALDHLDYFRDVCLDSFAGYVDSRSWGTWVIQVSHEESAIEEAIVALTSLHRMKMATNDAQKDVWPFLRYHRAIRILNRRLGPSIRSQQVALIASIIFVIFEEQSGSHEGALKHADGGFAIMKEVIVERPSVVHTAGVFKDISKSFLRLDILFSTRDPLYQTRSLRPPLVPEIFQNDLEACEVLYDIVAHILRLSSSLSRGDCVDPRPETHRGTAIGAASIKEYLQSWHIKFRAIPRSSEGGILRTPSQTIYDGTLFSYYLCQVIVAIFCRSGEVAHESFTSKFIQALNIVSRLLQGGPTMNITTDSSNNGMAMLGPPPLPNTPQPPKTRNGRDNLSDFVAALYAVARYFRHPRVRTYVVQMLNHAGLRGAFDDGNAQQKAERASTILEASFKLPENSMEELEIAFEELNATIKKRGPIKGDVPDWLRSYFLEHPYPE</sequence>
<evidence type="ECO:0000256" key="2">
    <source>
        <dbReference type="ARBA" id="ARBA00022833"/>
    </source>
</evidence>
<dbReference type="SMART" id="SM00066">
    <property type="entry name" value="GAL4"/>
    <property type="match status" value="1"/>
</dbReference>
<dbReference type="OrthoDB" id="416217at2759"/>
<organism evidence="8 9">
    <name type="scientific">Amylocarpus encephaloides</name>
    <dbReference type="NCBI Taxonomy" id="45428"/>
    <lineage>
        <taxon>Eukaryota</taxon>
        <taxon>Fungi</taxon>
        <taxon>Dikarya</taxon>
        <taxon>Ascomycota</taxon>
        <taxon>Pezizomycotina</taxon>
        <taxon>Leotiomycetes</taxon>
        <taxon>Helotiales</taxon>
        <taxon>Helotiales incertae sedis</taxon>
        <taxon>Amylocarpus</taxon>
    </lineage>
</organism>
<keyword evidence="1" id="KW-0479">Metal-binding</keyword>
<protein>
    <recommendedName>
        <fullName evidence="7">Zn(2)-C6 fungal-type domain-containing protein</fullName>
    </recommendedName>
</protein>
<keyword evidence="2" id="KW-0862">Zinc</keyword>
<evidence type="ECO:0000259" key="7">
    <source>
        <dbReference type="PROSITE" id="PS50048"/>
    </source>
</evidence>
<evidence type="ECO:0000256" key="3">
    <source>
        <dbReference type="ARBA" id="ARBA00023015"/>
    </source>
</evidence>
<keyword evidence="9" id="KW-1185">Reference proteome</keyword>
<evidence type="ECO:0000313" key="9">
    <source>
        <dbReference type="Proteomes" id="UP000824998"/>
    </source>
</evidence>
<evidence type="ECO:0000256" key="6">
    <source>
        <dbReference type="ARBA" id="ARBA00023242"/>
    </source>
</evidence>
<dbReference type="InterPro" id="IPR036864">
    <property type="entry name" value="Zn2-C6_fun-type_DNA-bd_sf"/>
</dbReference>
<dbReference type="GO" id="GO:0000981">
    <property type="term" value="F:DNA-binding transcription factor activity, RNA polymerase II-specific"/>
    <property type="evidence" value="ECO:0007669"/>
    <property type="project" value="InterPro"/>
</dbReference>
<gene>
    <name evidence="8" type="ORF">BJ875DRAFT_264460</name>
</gene>
<dbReference type="InterPro" id="IPR052360">
    <property type="entry name" value="Transcr_Regulatory_Proteins"/>
</dbReference>
<dbReference type="PROSITE" id="PS50048">
    <property type="entry name" value="ZN2_CY6_FUNGAL_2"/>
    <property type="match status" value="1"/>
</dbReference>
<evidence type="ECO:0000313" key="8">
    <source>
        <dbReference type="EMBL" id="KAG9228135.1"/>
    </source>
</evidence>
<reference evidence="8" key="1">
    <citation type="journal article" date="2021" name="IMA Fungus">
        <title>Genomic characterization of three marine fungi, including Emericellopsis atlantica sp. nov. with signatures of a generalist lifestyle and marine biomass degradation.</title>
        <authorList>
            <person name="Hagestad O.C."/>
            <person name="Hou L."/>
            <person name="Andersen J.H."/>
            <person name="Hansen E.H."/>
            <person name="Altermark B."/>
            <person name="Li C."/>
            <person name="Kuhnert E."/>
            <person name="Cox R.J."/>
            <person name="Crous P.W."/>
            <person name="Spatafora J.W."/>
            <person name="Lail K."/>
            <person name="Amirebrahimi M."/>
            <person name="Lipzen A."/>
            <person name="Pangilinan J."/>
            <person name="Andreopoulos W."/>
            <person name="Hayes R.D."/>
            <person name="Ng V."/>
            <person name="Grigoriev I.V."/>
            <person name="Jackson S.A."/>
            <person name="Sutton T.D.S."/>
            <person name="Dobson A.D.W."/>
            <person name="Rama T."/>
        </authorList>
    </citation>
    <scope>NUCLEOTIDE SEQUENCE</scope>
    <source>
        <strain evidence="8">TRa018bII</strain>
    </source>
</reference>
<dbReference type="AlphaFoldDB" id="A0A9P8BZK0"/>
<feature type="domain" description="Zn(2)-C6 fungal-type" evidence="7">
    <location>
        <begin position="12"/>
        <end position="40"/>
    </location>
</feature>
<comment type="caution">
    <text evidence="8">The sequence shown here is derived from an EMBL/GenBank/DDBJ whole genome shotgun (WGS) entry which is preliminary data.</text>
</comment>
<dbReference type="Proteomes" id="UP000824998">
    <property type="component" value="Unassembled WGS sequence"/>
</dbReference>
<dbReference type="GO" id="GO:0003677">
    <property type="term" value="F:DNA binding"/>
    <property type="evidence" value="ECO:0007669"/>
    <property type="project" value="UniProtKB-KW"/>
</dbReference>
<keyword evidence="5" id="KW-0804">Transcription</keyword>
<dbReference type="PANTHER" id="PTHR36206:SF13">
    <property type="entry name" value="TRANSCRIPTIONAL REGULATORY PROTEIN MOC3"/>
    <property type="match status" value="1"/>
</dbReference>
<dbReference type="GO" id="GO:0008270">
    <property type="term" value="F:zinc ion binding"/>
    <property type="evidence" value="ECO:0007669"/>
    <property type="project" value="InterPro"/>
</dbReference>
<dbReference type="PANTHER" id="PTHR36206">
    <property type="entry name" value="ASPERCRYPTIN BIOSYNTHESIS CLUSTER-SPECIFIC TRANSCRIPTION REGULATOR ATNN-RELATED"/>
    <property type="match status" value="1"/>
</dbReference>
<dbReference type="SUPFAM" id="SSF57701">
    <property type="entry name" value="Zn2/Cys6 DNA-binding domain"/>
    <property type="match status" value="1"/>
</dbReference>
<evidence type="ECO:0000256" key="5">
    <source>
        <dbReference type="ARBA" id="ARBA00023163"/>
    </source>
</evidence>
<evidence type="ECO:0000256" key="1">
    <source>
        <dbReference type="ARBA" id="ARBA00022723"/>
    </source>
</evidence>
<dbReference type="Gene3D" id="4.10.240.10">
    <property type="entry name" value="Zn(2)-C6 fungal-type DNA-binding domain"/>
    <property type="match status" value="1"/>
</dbReference>
<keyword evidence="4" id="KW-0238">DNA-binding</keyword>
<name>A0A9P8BZK0_9HELO</name>
<keyword evidence="6" id="KW-0539">Nucleus</keyword>
<dbReference type="Pfam" id="PF00172">
    <property type="entry name" value="Zn_clus"/>
    <property type="match status" value="1"/>
</dbReference>
<dbReference type="InterPro" id="IPR001138">
    <property type="entry name" value="Zn2Cys6_DnaBD"/>
</dbReference>
<proteinExistence type="predicted"/>
<evidence type="ECO:0000256" key="4">
    <source>
        <dbReference type="ARBA" id="ARBA00023125"/>
    </source>
</evidence>
<dbReference type="CDD" id="cd00067">
    <property type="entry name" value="GAL4"/>
    <property type="match status" value="1"/>
</dbReference>